<name>A0A0A9UJ40_ARUDO</name>
<dbReference type="EMBL" id="GBRH01237330">
    <property type="protein sequence ID" value="JAD60565.1"/>
    <property type="molecule type" value="Transcribed_RNA"/>
</dbReference>
<dbReference type="EMBL" id="GBRH01242903">
    <property type="protein sequence ID" value="JAD54992.1"/>
    <property type="molecule type" value="Transcribed_RNA"/>
</dbReference>
<dbReference type="AlphaFoldDB" id="A0A0A9UJ40"/>
<reference evidence="1" key="1">
    <citation type="submission" date="2014-09" db="EMBL/GenBank/DDBJ databases">
        <authorList>
            <person name="Magalhaes I.L.F."/>
            <person name="Oliveira U."/>
            <person name="Santos F.R."/>
            <person name="Vidigal T.H.D.A."/>
            <person name="Brescovit A.D."/>
            <person name="Santos A.J."/>
        </authorList>
    </citation>
    <scope>NUCLEOTIDE SEQUENCE</scope>
    <source>
        <tissue evidence="1">Shoot tissue taken approximately 20 cm above the soil surface</tissue>
    </source>
</reference>
<reference evidence="1" key="2">
    <citation type="journal article" date="2015" name="Data Brief">
        <title>Shoot transcriptome of the giant reed, Arundo donax.</title>
        <authorList>
            <person name="Barrero R.A."/>
            <person name="Guerrero F.D."/>
            <person name="Moolhuijzen P."/>
            <person name="Goolsby J.A."/>
            <person name="Tidwell J."/>
            <person name="Bellgard S.E."/>
            <person name="Bellgard M.I."/>
        </authorList>
    </citation>
    <scope>NUCLEOTIDE SEQUENCE</scope>
    <source>
        <tissue evidence="1">Shoot tissue taken approximately 20 cm above the soil surface</tissue>
    </source>
</reference>
<protein>
    <submittedName>
        <fullName evidence="1">Uncharacterized protein</fullName>
    </submittedName>
</protein>
<organism evidence="1">
    <name type="scientific">Arundo donax</name>
    <name type="common">Giant reed</name>
    <name type="synonym">Donax arundinaceus</name>
    <dbReference type="NCBI Taxonomy" id="35708"/>
    <lineage>
        <taxon>Eukaryota</taxon>
        <taxon>Viridiplantae</taxon>
        <taxon>Streptophyta</taxon>
        <taxon>Embryophyta</taxon>
        <taxon>Tracheophyta</taxon>
        <taxon>Spermatophyta</taxon>
        <taxon>Magnoliopsida</taxon>
        <taxon>Liliopsida</taxon>
        <taxon>Poales</taxon>
        <taxon>Poaceae</taxon>
        <taxon>PACMAD clade</taxon>
        <taxon>Arundinoideae</taxon>
        <taxon>Arundineae</taxon>
        <taxon>Arundo</taxon>
    </lineage>
</organism>
<proteinExistence type="predicted"/>
<accession>A0A0A9UJ40</accession>
<evidence type="ECO:0000313" key="1">
    <source>
        <dbReference type="EMBL" id="JAD54992.1"/>
    </source>
</evidence>
<sequence>MICFLWSGTLHVDELGSTHRTKQAYI</sequence>